<dbReference type="GO" id="GO:0003700">
    <property type="term" value="F:DNA-binding transcription factor activity"/>
    <property type="evidence" value="ECO:0007669"/>
    <property type="project" value="InterPro"/>
</dbReference>
<proteinExistence type="predicted"/>
<dbReference type="Proteomes" id="UP000217696">
    <property type="component" value="Chromosome"/>
</dbReference>
<dbReference type="InterPro" id="IPR036388">
    <property type="entry name" value="WH-like_DNA-bd_sf"/>
</dbReference>
<organism evidence="1 2">
    <name type="scientific">Aneurinibacillus soli</name>
    <dbReference type="NCBI Taxonomy" id="1500254"/>
    <lineage>
        <taxon>Bacteria</taxon>
        <taxon>Bacillati</taxon>
        <taxon>Bacillota</taxon>
        <taxon>Bacilli</taxon>
        <taxon>Bacillales</taxon>
        <taxon>Paenibacillaceae</taxon>
        <taxon>Aneurinibacillus group</taxon>
        <taxon>Aneurinibacillus</taxon>
    </lineage>
</organism>
<keyword evidence="2" id="KW-1185">Reference proteome</keyword>
<dbReference type="AlphaFoldDB" id="A0A0U5B4E2"/>
<dbReference type="Gene3D" id="1.10.1740.10">
    <property type="match status" value="1"/>
</dbReference>
<accession>A0A0U5B4E2</accession>
<dbReference type="InterPro" id="IPR007627">
    <property type="entry name" value="RNA_pol_sigma70_r2"/>
</dbReference>
<evidence type="ECO:0000313" key="1">
    <source>
        <dbReference type="EMBL" id="BAU26534.1"/>
    </source>
</evidence>
<dbReference type="Pfam" id="PF04542">
    <property type="entry name" value="Sigma70_r2"/>
    <property type="match status" value="1"/>
</dbReference>
<dbReference type="InterPro" id="IPR014284">
    <property type="entry name" value="RNA_pol_sigma-70_dom"/>
</dbReference>
<dbReference type="NCBIfam" id="TIGR02937">
    <property type="entry name" value="sigma70-ECF"/>
    <property type="match status" value="1"/>
</dbReference>
<dbReference type="Gene3D" id="1.10.10.10">
    <property type="entry name" value="Winged helix-like DNA-binding domain superfamily/Winged helix DNA-binding domain"/>
    <property type="match status" value="1"/>
</dbReference>
<gene>
    <name evidence="1" type="ORF">CB4_00661</name>
</gene>
<dbReference type="GO" id="GO:0006352">
    <property type="term" value="P:DNA-templated transcription initiation"/>
    <property type="evidence" value="ECO:0007669"/>
    <property type="project" value="InterPro"/>
</dbReference>
<dbReference type="RefSeq" id="WP_096463572.1">
    <property type="nucleotide sequence ID" value="NZ_AP017312.1"/>
</dbReference>
<name>A0A0U5B4E2_9BACL</name>
<dbReference type="OrthoDB" id="2678696at2"/>
<evidence type="ECO:0000313" key="2">
    <source>
        <dbReference type="Proteomes" id="UP000217696"/>
    </source>
</evidence>
<dbReference type="EMBL" id="AP017312">
    <property type="protein sequence ID" value="BAU26534.1"/>
    <property type="molecule type" value="Genomic_DNA"/>
</dbReference>
<dbReference type="KEGG" id="asoc:CB4_00661"/>
<dbReference type="InterPro" id="IPR013324">
    <property type="entry name" value="RNA_pol_sigma_r3/r4-like"/>
</dbReference>
<dbReference type="InterPro" id="IPR013325">
    <property type="entry name" value="RNA_pol_sigma_r2"/>
</dbReference>
<dbReference type="SUPFAM" id="SSF88946">
    <property type="entry name" value="Sigma2 domain of RNA polymerase sigma factors"/>
    <property type="match status" value="1"/>
</dbReference>
<dbReference type="SUPFAM" id="SSF88659">
    <property type="entry name" value="Sigma3 and sigma4 domains of RNA polymerase sigma factors"/>
    <property type="match status" value="1"/>
</dbReference>
<sequence length="179" mass="20699">MEEMKWARFFAEVEPLVNRLTARYAPGFWREEAKQVARIACWQNAHRYDAGRGAKLSTFLFVIVRRALADFYEREALWRSRHLLPVSGDEEGPGWEETLMAVEKPMEEALVWESWMVLVSDTEAACLTLHIRDGLPLRDVAMCLGMTYEAVKKQKQRALARLRTRLSPQGLSSFLPKEI</sequence>
<reference evidence="1 2" key="1">
    <citation type="submission" date="2015-12" db="EMBL/GenBank/DDBJ databases">
        <title>Genome sequence of Aneurinibacillus soli.</title>
        <authorList>
            <person name="Lee J.S."/>
            <person name="Lee K.C."/>
            <person name="Kim K.K."/>
            <person name="Lee B.W."/>
        </authorList>
    </citation>
    <scope>NUCLEOTIDE SEQUENCE [LARGE SCALE GENOMIC DNA]</scope>
    <source>
        <strain evidence="1 2">CB4</strain>
    </source>
</reference>
<protein>
    <submittedName>
        <fullName evidence="1">RNA polymerase sigma factor SigK</fullName>
    </submittedName>
</protein>